<evidence type="ECO:0000256" key="4">
    <source>
        <dbReference type="ARBA" id="ARBA00019232"/>
    </source>
</evidence>
<dbReference type="PRINTS" id="PR00727">
    <property type="entry name" value="LEADERPTASE"/>
</dbReference>
<keyword evidence="5 7" id="KW-0378">Hydrolase</keyword>
<keyword evidence="7" id="KW-0645">Protease</keyword>
<dbReference type="EC" id="3.4.21.89" evidence="3 7"/>
<dbReference type="GO" id="GO:0016020">
    <property type="term" value="C:membrane"/>
    <property type="evidence" value="ECO:0007669"/>
    <property type="project" value="UniProtKB-SubCell"/>
</dbReference>
<feature type="active site" evidence="6">
    <location>
        <position position="142"/>
    </location>
</feature>
<dbReference type="Proteomes" id="UP000199072">
    <property type="component" value="Unassembled WGS sequence"/>
</dbReference>
<evidence type="ECO:0000256" key="7">
    <source>
        <dbReference type="RuleBase" id="RU362042"/>
    </source>
</evidence>
<accession>A0A1G7D389</accession>
<dbReference type="PANTHER" id="PTHR43390:SF1">
    <property type="entry name" value="CHLOROPLAST PROCESSING PEPTIDASE"/>
    <property type="match status" value="1"/>
</dbReference>
<proteinExistence type="inferred from homology"/>
<keyword evidence="7" id="KW-1133">Transmembrane helix</keyword>
<feature type="active site" evidence="6">
    <location>
        <position position="51"/>
    </location>
</feature>
<dbReference type="CDD" id="cd06530">
    <property type="entry name" value="S26_SPase_I"/>
    <property type="match status" value="2"/>
</dbReference>
<evidence type="ECO:0000256" key="5">
    <source>
        <dbReference type="ARBA" id="ARBA00022801"/>
    </source>
</evidence>
<comment type="similarity">
    <text evidence="2 7">Belongs to the peptidase S26 family.</text>
</comment>
<name>A0A1G7D389_9SPHI</name>
<dbReference type="STRING" id="1391627.SAMN05216464_106227"/>
<dbReference type="RefSeq" id="WP_091150132.1">
    <property type="nucleotide sequence ID" value="NZ_FNAI01000006.1"/>
</dbReference>
<dbReference type="EMBL" id="FNAI01000006">
    <property type="protein sequence ID" value="SDE46144.1"/>
    <property type="molecule type" value="Genomic_DNA"/>
</dbReference>
<dbReference type="Pfam" id="PF10502">
    <property type="entry name" value="Peptidase_S26"/>
    <property type="match status" value="2"/>
</dbReference>
<dbReference type="GO" id="GO:0004252">
    <property type="term" value="F:serine-type endopeptidase activity"/>
    <property type="evidence" value="ECO:0007669"/>
    <property type="project" value="InterPro"/>
</dbReference>
<feature type="domain" description="Peptidase S26" evidence="8">
    <location>
        <begin position="21"/>
        <end position="175"/>
    </location>
</feature>
<protein>
    <recommendedName>
        <fullName evidence="4 7">Signal peptidase I</fullName>
        <ecNumber evidence="3 7">3.4.21.89</ecNumber>
    </recommendedName>
</protein>
<evidence type="ECO:0000256" key="1">
    <source>
        <dbReference type="ARBA" id="ARBA00000677"/>
    </source>
</evidence>
<dbReference type="InterPro" id="IPR036286">
    <property type="entry name" value="LexA/Signal_pep-like_sf"/>
</dbReference>
<dbReference type="Gene3D" id="2.10.109.10">
    <property type="entry name" value="Umud Fragment, subunit A"/>
    <property type="match status" value="2"/>
</dbReference>
<evidence type="ECO:0000256" key="3">
    <source>
        <dbReference type="ARBA" id="ARBA00013208"/>
    </source>
</evidence>
<evidence type="ECO:0000256" key="2">
    <source>
        <dbReference type="ARBA" id="ARBA00009370"/>
    </source>
</evidence>
<evidence type="ECO:0000256" key="6">
    <source>
        <dbReference type="PIRSR" id="PIRSR600223-1"/>
    </source>
</evidence>
<dbReference type="GO" id="GO:0009003">
    <property type="term" value="F:signal peptidase activity"/>
    <property type="evidence" value="ECO:0007669"/>
    <property type="project" value="UniProtKB-EC"/>
</dbReference>
<dbReference type="InterPro" id="IPR019758">
    <property type="entry name" value="Pept_S26A_signal_pept_1_CS"/>
</dbReference>
<feature type="transmembrane region" description="Helical" evidence="7">
    <location>
        <begin position="23"/>
        <end position="47"/>
    </location>
</feature>
<dbReference type="PANTHER" id="PTHR43390">
    <property type="entry name" value="SIGNAL PEPTIDASE I"/>
    <property type="match status" value="1"/>
</dbReference>
<dbReference type="AlphaFoldDB" id="A0A1G7D389"/>
<dbReference type="InterPro" id="IPR019533">
    <property type="entry name" value="Peptidase_S26"/>
</dbReference>
<dbReference type="GO" id="GO:0006465">
    <property type="term" value="P:signal peptide processing"/>
    <property type="evidence" value="ECO:0007669"/>
    <property type="project" value="InterPro"/>
</dbReference>
<dbReference type="InterPro" id="IPR000223">
    <property type="entry name" value="Pept_S26A_signal_pept_1"/>
</dbReference>
<gene>
    <name evidence="9" type="ORF">SAMN05216464_106227</name>
</gene>
<evidence type="ECO:0000259" key="8">
    <source>
        <dbReference type="Pfam" id="PF10502"/>
    </source>
</evidence>
<dbReference type="NCBIfam" id="TIGR02227">
    <property type="entry name" value="sigpep_I_bact"/>
    <property type="match status" value="2"/>
</dbReference>
<comment type="catalytic activity">
    <reaction evidence="1 7">
        <text>Cleavage of hydrophobic, N-terminal signal or leader sequences from secreted and periplasmic proteins.</text>
        <dbReference type="EC" id="3.4.21.89"/>
    </reaction>
</comment>
<dbReference type="PROSITE" id="PS00761">
    <property type="entry name" value="SPASE_I_3"/>
    <property type="match status" value="1"/>
</dbReference>
<comment type="subcellular location">
    <subcellularLocation>
        <location evidence="7">Membrane</location>
        <topology evidence="7">Single-pass type II membrane protein</topology>
    </subcellularLocation>
</comment>
<keyword evidence="10" id="KW-1185">Reference proteome</keyword>
<dbReference type="SUPFAM" id="SSF51306">
    <property type="entry name" value="LexA/Signal peptidase"/>
    <property type="match status" value="1"/>
</dbReference>
<sequence length="380" mass="42881">MNWKFWKKDTGKPKKKKGALREWGDAIIFAVIAATLIRTLFIEAYVIPSGSMESSLLIGDYLFVSKMNYGARMPITPVGVPFTAHTLPYTNINSYWGGLQLPYYRLPGLSDIKKGDIVVFNQPIEADSPYYRPVDRRENIIKRCQGTPGDTLSVINAQVYINGKPSPTAEHGEMQYIVQTDGSEINSLLIDELHLSDMAGIDSTHFSTNTTVASANKLKSYSNIKSVTPAISARGVSDPNNPVYPAKYPQYKITPNFPDYKWNVDNYGPIVVPKKGMTIKLDSLTLPIYGRAIGIYEHNTLKVNGHDIFINGKKADTYTFKMNYYFMMGDNRHNSEDSRFWGFVPEDHVVGKALFTWMSIDSTASFVNKIRWSRIFRGIH</sequence>
<feature type="domain" description="Peptidase S26" evidence="8">
    <location>
        <begin position="320"/>
        <end position="357"/>
    </location>
</feature>
<evidence type="ECO:0000313" key="10">
    <source>
        <dbReference type="Proteomes" id="UP000199072"/>
    </source>
</evidence>
<dbReference type="OrthoDB" id="9802919at2"/>
<evidence type="ECO:0000313" key="9">
    <source>
        <dbReference type="EMBL" id="SDE46144.1"/>
    </source>
</evidence>
<keyword evidence="7" id="KW-0472">Membrane</keyword>
<organism evidence="9 10">
    <name type="scientific">Mucilaginibacter pineti</name>
    <dbReference type="NCBI Taxonomy" id="1391627"/>
    <lineage>
        <taxon>Bacteria</taxon>
        <taxon>Pseudomonadati</taxon>
        <taxon>Bacteroidota</taxon>
        <taxon>Sphingobacteriia</taxon>
        <taxon>Sphingobacteriales</taxon>
        <taxon>Sphingobacteriaceae</taxon>
        <taxon>Mucilaginibacter</taxon>
    </lineage>
</organism>
<reference evidence="9 10" key="1">
    <citation type="submission" date="2016-10" db="EMBL/GenBank/DDBJ databases">
        <authorList>
            <person name="de Groot N.N."/>
        </authorList>
    </citation>
    <scope>NUCLEOTIDE SEQUENCE [LARGE SCALE GENOMIC DNA]</scope>
    <source>
        <strain evidence="9 10">47C3B</strain>
    </source>
</reference>
<keyword evidence="7" id="KW-0812">Transmembrane</keyword>